<feature type="compositionally biased region" description="Polar residues" evidence="4">
    <location>
        <begin position="659"/>
        <end position="668"/>
    </location>
</feature>
<feature type="compositionally biased region" description="Polar residues" evidence="4">
    <location>
        <begin position="35"/>
        <end position="45"/>
    </location>
</feature>
<dbReference type="Gene3D" id="1.20.5.190">
    <property type="match status" value="1"/>
</dbReference>
<comment type="caution">
    <text evidence="6">The sequence shown here is derived from an EMBL/GenBank/DDBJ whole genome shotgun (WGS) entry which is preliminary data.</text>
</comment>
<evidence type="ECO:0000256" key="4">
    <source>
        <dbReference type="SAM" id="MobiDB-lite"/>
    </source>
</evidence>
<dbReference type="Pfam" id="PF00612">
    <property type="entry name" value="IQ"/>
    <property type="match status" value="2"/>
</dbReference>
<dbReference type="PANTHER" id="PTHR32295:SF281">
    <property type="entry name" value="PROTEIN IQ-DOMAIN 31"/>
    <property type="match status" value="1"/>
</dbReference>
<accession>A0AAV8FVK6</accession>
<sequence>MGKSPGKWLKTLLFGKKSFRSSSTRLKNSSEKGLTKTNTSSLGDNSPIISEPVLISTYGNTTLPIVEETHPSDLHGCETTIPVSSQAMVDELSDCVKLIEEKAATKAQAAIRGFLARRAFLALKGIVRLQALIRGHLVRRQAVATLYAMHAIVRVQAMMRGRSARCSDMGIQIKYTKAQQDGLLNCKSGDAWKENFPDHSLGHKLLFSRVAFKPLQIQLDKEDPNSATNWLERWHVTHFWKPIMRAKGIADSQPQQRKSKSSTSGQSIKTNPKLAKKKLPNSEPEKRKNNYHSKTPEVAKPEQEKPKQGLRKASISILDAEISKLSSGLKKSNSKTVQEVSKNSETASKTVLAANPSEMSLYLSSNGESAKKVIHKRRSSISTQEAPEKELQACSTTIKTMPHVSTSEGKSLSGNRDSDAKSNNRRRSSPSTTRLEMPEIQLHASKTVLGANLSEVSPSLLSNEESAKKVINKRKSPFSTQEAPEKELQSSTAASKAMSHVSTSEEKQLSGNRDSDSKSNNRRRSSPSTTRLEMPEIQLHASKIVLGANLSEVSPSLLSNEETAKKVINKRKSSISTQEAPEKELQSSTSASKAMSHVSTSEEKSLSGNRDSDSKSNNRRRSSPSTTRLEMPEIQFHASVSSTASKTMPDVNCPEEKSLSNSGDSGNKSNHRRRSSLSTTKLEIPKSELHASVNACTSKITPDVNSSEEKSFSSNGESGYRSSNRRRSSFSAGLEIHEAELSSSASKSVPSYMATTESAKARLRGQNSPRVITTPDSADKNGVMRRHSLPSGSANGKLKSISPRTQKPLHSASTKGVIKGERSLNLSRDGSVKSLHAEWRR</sequence>
<feature type="region of interest" description="Disordered" evidence="4">
    <location>
        <begin position="247"/>
        <end position="311"/>
    </location>
</feature>
<feature type="compositionally biased region" description="Polar residues" evidence="4">
    <location>
        <begin position="393"/>
        <end position="415"/>
    </location>
</feature>
<evidence type="ECO:0000256" key="2">
    <source>
        <dbReference type="ARBA" id="ARBA00024341"/>
    </source>
</evidence>
<feature type="compositionally biased region" description="Basic and acidic residues" evidence="4">
    <location>
        <begin position="600"/>
        <end position="616"/>
    </location>
</feature>
<name>A0AAV8FVK6_9POAL</name>
<feature type="compositionally biased region" description="Polar residues" evidence="4">
    <location>
        <begin position="336"/>
        <end position="349"/>
    </location>
</feature>
<gene>
    <name evidence="6" type="ORF">LUZ62_048518</name>
</gene>
<comment type="similarity">
    <text evidence="2">Belongs to the IQD family.</text>
</comment>
<feature type="compositionally biased region" description="Low complexity" evidence="4">
    <location>
        <begin position="326"/>
        <end position="335"/>
    </location>
</feature>
<dbReference type="AlphaFoldDB" id="A0AAV8FVK6"/>
<keyword evidence="1" id="KW-0112">Calmodulin-binding</keyword>
<feature type="compositionally biased region" description="Polar residues" evidence="4">
    <location>
        <begin position="741"/>
        <end position="758"/>
    </location>
</feature>
<evidence type="ECO:0000256" key="1">
    <source>
        <dbReference type="ARBA" id="ARBA00022860"/>
    </source>
</evidence>
<feature type="region of interest" description="Disordered" evidence="4">
    <location>
        <begin position="24"/>
        <end position="45"/>
    </location>
</feature>
<proteinExistence type="inferred from homology"/>
<feature type="region of interest" description="Disordered" evidence="4">
    <location>
        <begin position="326"/>
        <end position="349"/>
    </location>
</feature>
<reference evidence="6" key="1">
    <citation type="submission" date="2022-08" db="EMBL/GenBank/DDBJ databases">
        <authorList>
            <person name="Marques A."/>
        </authorList>
    </citation>
    <scope>NUCLEOTIDE SEQUENCE</scope>
    <source>
        <strain evidence="6">RhyPub2mFocal</strain>
        <tissue evidence="6">Leaves</tissue>
    </source>
</reference>
<keyword evidence="7" id="KW-1185">Reference proteome</keyword>
<feature type="compositionally biased region" description="Basic and acidic residues" evidence="4">
    <location>
        <begin position="283"/>
        <end position="307"/>
    </location>
</feature>
<evidence type="ECO:0000313" key="6">
    <source>
        <dbReference type="EMBL" id="KAJ4797272.1"/>
    </source>
</evidence>
<feature type="compositionally biased region" description="Basic and acidic residues" evidence="4">
    <location>
        <begin position="503"/>
        <end position="519"/>
    </location>
</feature>
<feature type="compositionally biased region" description="Low complexity" evidence="4">
    <location>
        <begin position="712"/>
        <end position="722"/>
    </location>
</feature>
<evidence type="ECO:0000313" key="7">
    <source>
        <dbReference type="Proteomes" id="UP001140206"/>
    </source>
</evidence>
<evidence type="ECO:0000256" key="3">
    <source>
        <dbReference type="ARBA" id="ARBA00024378"/>
    </source>
</evidence>
<feature type="region of interest" description="Disordered" evidence="4">
    <location>
        <begin position="367"/>
        <end position="440"/>
    </location>
</feature>
<feature type="compositionally biased region" description="Polar residues" evidence="4">
    <location>
        <begin position="765"/>
        <end position="776"/>
    </location>
</feature>
<dbReference type="InterPro" id="IPR025064">
    <property type="entry name" value="DUF4005"/>
</dbReference>
<dbReference type="GO" id="GO:0005516">
    <property type="term" value="F:calmodulin binding"/>
    <property type="evidence" value="ECO:0007669"/>
    <property type="project" value="UniProtKB-KW"/>
</dbReference>
<dbReference type="Proteomes" id="UP001140206">
    <property type="component" value="Chromosome 2"/>
</dbReference>
<dbReference type="EMBL" id="JAMFTS010000002">
    <property type="protein sequence ID" value="KAJ4797272.1"/>
    <property type="molecule type" value="Genomic_DNA"/>
</dbReference>
<dbReference type="PROSITE" id="PS50096">
    <property type="entry name" value="IQ"/>
    <property type="match status" value="3"/>
</dbReference>
<feature type="domain" description="DUF4005" evidence="5">
    <location>
        <begin position="728"/>
        <end position="806"/>
    </location>
</feature>
<dbReference type="SMART" id="SM00015">
    <property type="entry name" value="IQ"/>
    <property type="match status" value="3"/>
</dbReference>
<feature type="compositionally biased region" description="Polar residues" evidence="4">
    <location>
        <begin position="252"/>
        <end position="270"/>
    </location>
</feature>
<organism evidence="6 7">
    <name type="scientific">Rhynchospora pubera</name>
    <dbReference type="NCBI Taxonomy" id="906938"/>
    <lineage>
        <taxon>Eukaryota</taxon>
        <taxon>Viridiplantae</taxon>
        <taxon>Streptophyta</taxon>
        <taxon>Embryophyta</taxon>
        <taxon>Tracheophyta</taxon>
        <taxon>Spermatophyta</taxon>
        <taxon>Magnoliopsida</taxon>
        <taxon>Liliopsida</taxon>
        <taxon>Poales</taxon>
        <taxon>Cyperaceae</taxon>
        <taxon>Cyperoideae</taxon>
        <taxon>Rhynchosporeae</taxon>
        <taxon>Rhynchospora</taxon>
    </lineage>
</organism>
<feature type="region of interest" description="Disordered" evidence="4">
    <location>
        <begin position="472"/>
        <end position="536"/>
    </location>
</feature>
<dbReference type="InterPro" id="IPR000048">
    <property type="entry name" value="IQ_motif_EF-hand-BS"/>
</dbReference>
<feature type="compositionally biased region" description="Polar residues" evidence="4">
    <location>
        <begin position="694"/>
        <end position="705"/>
    </location>
</feature>
<comment type="subunit">
    <text evidence="3">Binds to multiple calmodulin (CaM) in the presence of Ca(2+) and CaM-like proteins.</text>
</comment>
<dbReference type="Pfam" id="PF13178">
    <property type="entry name" value="DUF4005"/>
    <property type="match status" value="1"/>
</dbReference>
<evidence type="ECO:0000259" key="5">
    <source>
        <dbReference type="Pfam" id="PF13178"/>
    </source>
</evidence>
<feature type="compositionally biased region" description="Polar residues" evidence="4">
    <location>
        <begin position="586"/>
        <end position="599"/>
    </location>
</feature>
<protein>
    <submittedName>
        <fullName evidence="6">Protein IQ-DOMAIN 31</fullName>
    </submittedName>
</protein>
<feature type="region of interest" description="Disordered" evidence="4">
    <location>
        <begin position="569"/>
        <end position="841"/>
    </location>
</feature>
<dbReference type="PANTHER" id="PTHR32295">
    <property type="entry name" value="IQ-DOMAIN 5-RELATED"/>
    <property type="match status" value="1"/>
</dbReference>